<evidence type="ECO:0000313" key="1">
    <source>
        <dbReference type="EMBL" id="GAA6197340.1"/>
    </source>
</evidence>
<keyword evidence="2" id="KW-1185">Reference proteome</keyword>
<dbReference type="Gene3D" id="2.40.10.270">
    <property type="entry name" value="Bacteriophage SPP1 head-tail adaptor protein"/>
    <property type="match status" value="1"/>
</dbReference>
<dbReference type="InterPro" id="IPR038666">
    <property type="entry name" value="SSP1_head-tail_sf"/>
</dbReference>
<evidence type="ECO:0000313" key="2">
    <source>
        <dbReference type="Proteomes" id="UP001441944"/>
    </source>
</evidence>
<dbReference type="EMBL" id="BAABWU010000011">
    <property type="protein sequence ID" value="GAA6197340.1"/>
    <property type="molecule type" value="Genomic_DNA"/>
</dbReference>
<reference evidence="1 2" key="1">
    <citation type="submission" date="2024-04" db="EMBL/GenBank/DDBJ databases">
        <title>Draft genome sequence of Pseudophaeobacter arcticus NBRC 116598.</title>
        <authorList>
            <person name="Miyakawa T."/>
            <person name="Kusuya Y."/>
            <person name="Miura T."/>
        </authorList>
    </citation>
    <scope>NUCLEOTIDE SEQUENCE [LARGE SCALE GENOMIC DNA]</scope>
    <source>
        <strain evidence="1 2">SU-CL00105</strain>
    </source>
</reference>
<dbReference type="Proteomes" id="UP001441944">
    <property type="component" value="Unassembled WGS sequence"/>
</dbReference>
<dbReference type="InterPro" id="IPR008767">
    <property type="entry name" value="Phage_SPP1_head-tail_adaptor"/>
</dbReference>
<gene>
    <name evidence="1" type="ORF">NBRC116598_27840</name>
</gene>
<name>A0ABQ0AN93_9RHOB</name>
<comment type="caution">
    <text evidence="1">The sequence shown here is derived from an EMBL/GenBank/DDBJ whole genome shotgun (WGS) entry which is preliminary data.</text>
</comment>
<dbReference type="Pfam" id="PF05521">
    <property type="entry name" value="Phage_HCP"/>
    <property type="match status" value="1"/>
</dbReference>
<proteinExistence type="predicted"/>
<protein>
    <submittedName>
        <fullName evidence="1">Head-tail adaptor protein</fullName>
    </submittedName>
</protein>
<accession>A0ABQ0AN93</accession>
<sequence length="115" mass="12797">MTRSRAPQLRRRLVLEDPQRLSDGAGGYSESWAPLGVVWAGLSAQTGRTAGQEGGSLSLQRYKITLRATPQGSLSRPRPWQRFRQGQRLFRIEAISEADPGGRYLECQCIEEVAP</sequence>
<organism evidence="1 2">
    <name type="scientific">Pseudophaeobacter arcticus</name>
    <dbReference type="NCBI Taxonomy" id="385492"/>
    <lineage>
        <taxon>Bacteria</taxon>
        <taxon>Pseudomonadati</taxon>
        <taxon>Pseudomonadota</taxon>
        <taxon>Alphaproteobacteria</taxon>
        <taxon>Rhodobacterales</taxon>
        <taxon>Paracoccaceae</taxon>
        <taxon>Pseudophaeobacter</taxon>
    </lineage>
</organism>
<dbReference type="RefSeq" id="WP_353400951.1">
    <property type="nucleotide sequence ID" value="NZ_BAABWU010000011.1"/>
</dbReference>